<dbReference type="EMBL" id="MT631405">
    <property type="protein sequence ID" value="QNO50131.1"/>
    <property type="molecule type" value="Genomic_DNA"/>
</dbReference>
<dbReference type="SUPFAM" id="SSF53850">
    <property type="entry name" value="Periplasmic binding protein-like II"/>
    <property type="match status" value="1"/>
</dbReference>
<dbReference type="PANTHER" id="PTHR35841:SF1">
    <property type="entry name" value="PHOSPHONATES-BINDING PERIPLASMIC PROTEIN"/>
    <property type="match status" value="1"/>
</dbReference>
<proteinExistence type="predicted"/>
<dbReference type="Gene3D" id="3.40.190.10">
    <property type="entry name" value="Periplasmic binding protein-like II"/>
    <property type="match status" value="2"/>
</dbReference>
<organism evidence="2">
    <name type="scientific">Candidatus Methanogaster sp. ANME-2c ERB4</name>
    <dbReference type="NCBI Taxonomy" id="2759911"/>
    <lineage>
        <taxon>Archaea</taxon>
        <taxon>Methanobacteriati</taxon>
        <taxon>Methanobacteriota</taxon>
        <taxon>Stenosarchaea group</taxon>
        <taxon>Methanomicrobia</taxon>
        <taxon>Methanosarcinales</taxon>
        <taxon>ANME-2 cluster</taxon>
        <taxon>Candidatus Methanogasteraceae</taxon>
        <taxon>Candidatus Methanogaster</taxon>
    </lineage>
</organism>
<gene>
    <name evidence="1" type="ORF">DMFPCFDI_00022</name>
    <name evidence="2" type="ORF">GDOAKEED_00035</name>
</gene>
<accession>A0A7G9YQ47</accession>
<reference evidence="2" key="1">
    <citation type="submission" date="2020-06" db="EMBL/GenBank/DDBJ databases">
        <title>Unique genomic features of the anaerobic methanotrophic archaea.</title>
        <authorList>
            <person name="Chadwick G.L."/>
            <person name="Skennerton C.T."/>
            <person name="Laso-Perez R."/>
            <person name="Leu A.O."/>
            <person name="Speth D.R."/>
            <person name="Yu H."/>
            <person name="Morgan-Lang C."/>
            <person name="Hatzenpichler R."/>
            <person name="Goudeau D."/>
            <person name="Malmstrom R."/>
            <person name="Brazelton W.J."/>
            <person name="Woyke T."/>
            <person name="Hallam S.J."/>
            <person name="Tyson G.W."/>
            <person name="Wegener G."/>
            <person name="Boetius A."/>
            <person name="Orphan V."/>
        </authorList>
    </citation>
    <scope>NUCLEOTIDE SEQUENCE</scope>
</reference>
<sequence>MGLEILLQPRLTTNIKTSGETKHAGGATMKTATADGSNKNTNTGSILIFLLTIALAISSGCIDEQEGLKIDLGRTVEGVVRVPANDTDVVYFGFDLRLSPKEDARIYAPFLQYLSEETGHTFKIHFTSEYETTQDNLGCGITQFAALGALSHIKVHDEYGAIGLVRGLNAEGRGEYRAAIVTRPASDIEGLEDIRGRTFFFGSFYSTQGHLIPRKMLEDANITLTDLRQYEYTGSHRNCAKAVIAGKCDAGGMQDTMAISLADAGKLTIVAFSDYYPSSGISANKDVDPALSEAVKKALLDFDPKGKHATNLTDWDKTEMPCGFVEADDSDYAELRALAIRYGIIAQEVVE</sequence>
<evidence type="ECO:0000313" key="2">
    <source>
        <dbReference type="EMBL" id="QNO50131.1"/>
    </source>
</evidence>
<dbReference type="PANTHER" id="PTHR35841">
    <property type="entry name" value="PHOSPHONATES-BINDING PERIPLASMIC PROTEIN"/>
    <property type="match status" value="1"/>
</dbReference>
<dbReference type="Pfam" id="PF12974">
    <property type="entry name" value="Phosphonate-bd"/>
    <property type="match status" value="1"/>
</dbReference>
<dbReference type="EMBL" id="MT631396">
    <property type="protein sequence ID" value="QNO49779.1"/>
    <property type="molecule type" value="Genomic_DNA"/>
</dbReference>
<dbReference type="AlphaFoldDB" id="A0A7G9YQ47"/>
<evidence type="ECO:0000313" key="1">
    <source>
        <dbReference type="EMBL" id="QNO49779.1"/>
    </source>
</evidence>
<protein>
    <recommendedName>
        <fullName evidence="3">Phosphate/phosphite/phosphonate ABC transporter substrate-binding protein</fullName>
    </recommendedName>
</protein>
<evidence type="ECO:0008006" key="3">
    <source>
        <dbReference type="Google" id="ProtNLM"/>
    </source>
</evidence>
<name>A0A7G9YQ47_9EURY</name>